<evidence type="ECO:0000313" key="2">
    <source>
        <dbReference type="EMBL" id="SAK87172.1"/>
    </source>
</evidence>
<comment type="caution">
    <text evidence="2">The sequence shown here is derived from an EMBL/GenBank/DDBJ whole genome shotgun (WGS) entry which is preliminary data.</text>
</comment>
<evidence type="ECO:0000259" key="1">
    <source>
        <dbReference type="Pfam" id="PF06850"/>
    </source>
</evidence>
<dbReference type="PIRSF" id="PIRSF020818">
    <property type="entry name" value="PHB_depoly_PhaZ"/>
    <property type="match status" value="1"/>
</dbReference>
<evidence type="ECO:0000313" key="3">
    <source>
        <dbReference type="Proteomes" id="UP000071859"/>
    </source>
</evidence>
<dbReference type="SUPFAM" id="SSF53474">
    <property type="entry name" value="alpha/beta-Hydrolases"/>
    <property type="match status" value="1"/>
</dbReference>
<dbReference type="NCBIfam" id="TIGR01849">
    <property type="entry name" value="PHB_depoly_PhaZ"/>
    <property type="match status" value="1"/>
</dbReference>
<sequence>MSCRWPDAWQGFAPPIVNFYPWLASAARAHTAPPPFAIGCIEDGNGTCPVEECVVDHVPFCSLRRFARAWPARKDKDGSAAREAVFVCAPLAGHHAVMMRESVESLLQHADVYITDWIDARDISPEAGPLSLEDYVLTLERFVRRAQREAGALHLLAVCQAAPPALAAAALRADAGDEPLASLTLIGGPIDARLNPTALERFAQSHERAWFRAWVIDTVPAPYVGATRPVYPGYLQQAAILTGHPERQFALAMRYWMSAVRASGEPLAQAQRAFDEYAAVLDMPEAYFLDTIEVVFQEALLARGLWRIGERPVRPAALSGIPLCTIEGGRDDITGAGQTHAAHALCANTGAPRSRLTIDDCNHYDLFTGPRWRDIVQPALRDFWRSLDTRCHAHHPERISQSRRSHR</sequence>
<dbReference type="Gene3D" id="3.40.50.1820">
    <property type="entry name" value="alpha/beta hydrolase"/>
    <property type="match status" value="1"/>
</dbReference>
<dbReference type="Proteomes" id="UP000071859">
    <property type="component" value="Unassembled WGS sequence"/>
</dbReference>
<proteinExistence type="predicted"/>
<dbReference type="InterPro" id="IPR051321">
    <property type="entry name" value="PHA/PHB_synthase"/>
</dbReference>
<feature type="domain" description="PHB de-polymerase C-terminal" evidence="1">
    <location>
        <begin position="187"/>
        <end position="386"/>
    </location>
</feature>
<dbReference type="InterPro" id="IPR029058">
    <property type="entry name" value="AB_hydrolase_fold"/>
</dbReference>
<dbReference type="PANTHER" id="PTHR36837:SF4">
    <property type="entry name" value="BLR0908 PROTEIN"/>
    <property type="match status" value="1"/>
</dbReference>
<name>A0A158CXS1_9BURK</name>
<keyword evidence="3" id="KW-1185">Reference proteome</keyword>
<dbReference type="InterPro" id="IPR010915">
    <property type="entry name" value="PHB_depoly_PhaZ"/>
</dbReference>
<dbReference type="InterPro" id="IPR009656">
    <property type="entry name" value="PHB_depo_C"/>
</dbReference>
<dbReference type="PANTHER" id="PTHR36837">
    <property type="entry name" value="POLY(3-HYDROXYALKANOATE) POLYMERASE SUBUNIT PHAC"/>
    <property type="match status" value="1"/>
</dbReference>
<gene>
    <name evidence="2" type="ORF">AWB78_04509</name>
</gene>
<protein>
    <submittedName>
        <fullName evidence="2">Intracellular polyhydroxyalkanoate depolymerase</fullName>
    </submittedName>
</protein>
<dbReference type="RefSeq" id="WP_062608112.1">
    <property type="nucleotide sequence ID" value="NZ_FCOX02000025.1"/>
</dbReference>
<accession>A0A158CXS1</accession>
<dbReference type="EMBL" id="FCOX02000025">
    <property type="protein sequence ID" value="SAK87172.1"/>
    <property type="molecule type" value="Genomic_DNA"/>
</dbReference>
<dbReference type="OrthoDB" id="9800634at2"/>
<dbReference type="Pfam" id="PF06850">
    <property type="entry name" value="PHB_depo_C"/>
    <property type="match status" value="1"/>
</dbReference>
<dbReference type="AlphaFoldDB" id="A0A158CXS1"/>
<organism evidence="2 3">
    <name type="scientific">Caballeronia calidae</name>
    <dbReference type="NCBI Taxonomy" id="1777139"/>
    <lineage>
        <taxon>Bacteria</taxon>
        <taxon>Pseudomonadati</taxon>
        <taxon>Pseudomonadota</taxon>
        <taxon>Betaproteobacteria</taxon>
        <taxon>Burkholderiales</taxon>
        <taxon>Burkholderiaceae</taxon>
        <taxon>Caballeronia</taxon>
    </lineage>
</organism>
<reference evidence="2" key="1">
    <citation type="submission" date="2016-01" db="EMBL/GenBank/DDBJ databases">
        <authorList>
            <person name="Peeters C."/>
        </authorList>
    </citation>
    <scope>NUCLEOTIDE SEQUENCE</scope>
    <source>
        <strain evidence="2">LMG 29321</strain>
    </source>
</reference>